<dbReference type="OrthoDB" id="2157530at2759"/>
<reference evidence="1 2" key="1">
    <citation type="submission" date="2016-05" db="EMBL/GenBank/DDBJ databases">
        <title>A degradative enzymes factory behind the ericoid mycorrhizal symbiosis.</title>
        <authorList>
            <consortium name="DOE Joint Genome Institute"/>
            <person name="Martino E."/>
            <person name="Morin E."/>
            <person name="Grelet G."/>
            <person name="Kuo A."/>
            <person name="Kohler A."/>
            <person name="Daghino S."/>
            <person name="Barry K."/>
            <person name="Choi C."/>
            <person name="Cichocki N."/>
            <person name="Clum A."/>
            <person name="Copeland A."/>
            <person name="Hainaut M."/>
            <person name="Haridas S."/>
            <person name="Labutti K."/>
            <person name="Lindquist E."/>
            <person name="Lipzen A."/>
            <person name="Khouja H.-R."/>
            <person name="Murat C."/>
            <person name="Ohm R."/>
            <person name="Olson A."/>
            <person name="Spatafora J."/>
            <person name="Veneault-Fourrey C."/>
            <person name="Henrissat B."/>
            <person name="Grigoriev I."/>
            <person name="Martin F."/>
            <person name="Perotto S."/>
        </authorList>
    </citation>
    <scope>NUCLEOTIDE SEQUENCE [LARGE SCALE GENOMIC DNA]</scope>
    <source>
        <strain evidence="1 2">UAMH 7357</strain>
    </source>
</reference>
<evidence type="ECO:0000313" key="1">
    <source>
        <dbReference type="EMBL" id="PMD22181.1"/>
    </source>
</evidence>
<dbReference type="AlphaFoldDB" id="A0A2J6Q7H3"/>
<organism evidence="1 2">
    <name type="scientific">Hyaloscypha hepaticicola</name>
    <dbReference type="NCBI Taxonomy" id="2082293"/>
    <lineage>
        <taxon>Eukaryota</taxon>
        <taxon>Fungi</taxon>
        <taxon>Dikarya</taxon>
        <taxon>Ascomycota</taxon>
        <taxon>Pezizomycotina</taxon>
        <taxon>Leotiomycetes</taxon>
        <taxon>Helotiales</taxon>
        <taxon>Hyaloscyphaceae</taxon>
        <taxon>Hyaloscypha</taxon>
    </lineage>
</organism>
<dbReference type="Proteomes" id="UP000235672">
    <property type="component" value="Unassembled WGS sequence"/>
</dbReference>
<sequence>MVRVLTQLPFAKDNLGGLSNNESFQLRLIGLLWKSLEEPEAIRNIFQGAEAQMHPEMIAMKEDPAFWNLSYLREAQLYAAIILHGLLGPFVQAWWRLFENTLFWTSDGTLGSASSFVGPGDVAALIPGVRAPMILCMTGPDTYQVLGPAYVDSLMEGGKWFDDRRSELGFNSPEVNSYDDLT</sequence>
<dbReference type="EMBL" id="KZ613478">
    <property type="protein sequence ID" value="PMD22181.1"/>
    <property type="molecule type" value="Genomic_DNA"/>
</dbReference>
<keyword evidence="2" id="KW-1185">Reference proteome</keyword>
<gene>
    <name evidence="1" type="ORF">NA56DRAFT_747983</name>
</gene>
<accession>A0A2J6Q7H3</accession>
<evidence type="ECO:0000313" key="2">
    <source>
        <dbReference type="Proteomes" id="UP000235672"/>
    </source>
</evidence>
<name>A0A2J6Q7H3_9HELO</name>
<protein>
    <submittedName>
        <fullName evidence="1">Uncharacterized protein</fullName>
    </submittedName>
</protein>
<dbReference type="Pfam" id="PF26639">
    <property type="entry name" value="Het-6_barrel"/>
    <property type="match status" value="1"/>
</dbReference>
<proteinExistence type="predicted"/>